<dbReference type="EMBL" id="CAUYUE010000003">
    <property type="protein sequence ID" value="CAK0753255.1"/>
    <property type="molecule type" value="Genomic_DNA"/>
</dbReference>
<evidence type="ECO:0000256" key="9">
    <source>
        <dbReference type="RuleBase" id="RU369031"/>
    </source>
</evidence>
<gene>
    <name evidence="10" type="ORF">CVIRNUC_002207</name>
</gene>
<dbReference type="Gene3D" id="3.40.50.2300">
    <property type="match status" value="2"/>
</dbReference>
<comment type="subcellular location">
    <subcellularLocation>
        <location evidence="1 9">Nucleus</location>
    </subcellularLocation>
</comment>
<dbReference type="PANTHER" id="PTHR20383">
    <property type="entry name" value="RNA POLYMERASE II SUBUNIT A C-TERMINAL DOMAIN PHOSPHATASE"/>
    <property type="match status" value="1"/>
</dbReference>
<comment type="catalytic activity">
    <reaction evidence="8 9">
        <text>O-phospho-L-threonyl-[protein] + H2O = L-threonyl-[protein] + phosphate</text>
        <dbReference type="Rhea" id="RHEA:47004"/>
        <dbReference type="Rhea" id="RHEA-COMP:11060"/>
        <dbReference type="Rhea" id="RHEA-COMP:11605"/>
        <dbReference type="ChEBI" id="CHEBI:15377"/>
        <dbReference type="ChEBI" id="CHEBI:30013"/>
        <dbReference type="ChEBI" id="CHEBI:43474"/>
        <dbReference type="ChEBI" id="CHEBI:61977"/>
        <dbReference type="EC" id="3.1.3.16"/>
    </reaction>
</comment>
<evidence type="ECO:0000256" key="3">
    <source>
        <dbReference type="ARBA" id="ARBA00022664"/>
    </source>
</evidence>
<accession>A0AAV1HXU1</accession>
<protein>
    <recommendedName>
        <fullName evidence="9">RNA polymerase II subunit A C-terminal domain phosphatase SSU72</fullName>
        <shortName evidence="9">CTD phosphatase SSU72</shortName>
        <ecNumber evidence="9">3.1.3.16</ecNumber>
    </recommendedName>
</protein>
<proteinExistence type="inferred from homology"/>
<dbReference type="GO" id="GO:0005634">
    <property type="term" value="C:nucleus"/>
    <property type="evidence" value="ECO:0007669"/>
    <property type="project" value="UniProtKB-SubCell"/>
</dbReference>
<sequence length="191" mass="21953">MVKLRFAMVCAANQNRSMEAHAILKEHGFEVASYGVNGHVKLPGPTQRQPNVYEFGTPYKVIYEDLRSKDERFYENKGLLQMLKRNMSVKSAPERWHGNEEAFDVVMTFEERLLDSLLEDLNGRVQSGMRPLLVINIDVQDSHEEAARVAPQALKLCSMLEESDWQESVDSIMADFEEEYGRQPLYTVCFS</sequence>
<dbReference type="AlphaFoldDB" id="A0AAV1HXU1"/>
<comment type="function">
    <text evidence="9">Protein phosphatase that catalyzes the dephosphorylation of the C-terminal domain of RNA polymerase II. Plays a role in RNA processing and termination.</text>
</comment>
<name>A0AAV1HXU1_9CHLO</name>
<dbReference type="InterPro" id="IPR036196">
    <property type="entry name" value="Ptyr_pPase_sf"/>
</dbReference>
<dbReference type="InterPro" id="IPR006811">
    <property type="entry name" value="RNA_pol_II_suA"/>
</dbReference>
<evidence type="ECO:0000256" key="6">
    <source>
        <dbReference type="ARBA" id="ARBA00023242"/>
    </source>
</evidence>
<comment type="catalytic activity">
    <reaction evidence="7 9">
        <text>O-phospho-L-seryl-[protein] + H2O = L-seryl-[protein] + phosphate</text>
        <dbReference type="Rhea" id="RHEA:20629"/>
        <dbReference type="Rhea" id="RHEA-COMP:9863"/>
        <dbReference type="Rhea" id="RHEA-COMP:11604"/>
        <dbReference type="ChEBI" id="CHEBI:15377"/>
        <dbReference type="ChEBI" id="CHEBI:29999"/>
        <dbReference type="ChEBI" id="CHEBI:43474"/>
        <dbReference type="ChEBI" id="CHEBI:83421"/>
        <dbReference type="EC" id="3.1.3.16"/>
    </reaction>
</comment>
<evidence type="ECO:0000256" key="4">
    <source>
        <dbReference type="ARBA" id="ARBA00022801"/>
    </source>
</evidence>
<evidence type="ECO:0000256" key="2">
    <source>
        <dbReference type="ARBA" id="ARBA00008978"/>
    </source>
</evidence>
<keyword evidence="5 9" id="KW-0904">Protein phosphatase</keyword>
<comment type="similarity">
    <text evidence="2 9">Belongs to the SSU72 phosphatase family.</text>
</comment>
<comment type="caution">
    <text evidence="10">The sequence shown here is derived from an EMBL/GenBank/DDBJ whole genome shotgun (WGS) entry which is preliminary data.</text>
</comment>
<evidence type="ECO:0000313" key="11">
    <source>
        <dbReference type="Proteomes" id="UP001314263"/>
    </source>
</evidence>
<reference evidence="10 11" key="1">
    <citation type="submission" date="2023-10" db="EMBL/GenBank/DDBJ databases">
        <authorList>
            <person name="Maclean D."/>
            <person name="Macfadyen A."/>
        </authorList>
    </citation>
    <scope>NUCLEOTIDE SEQUENCE [LARGE SCALE GENOMIC DNA]</scope>
</reference>
<dbReference type="Pfam" id="PF04722">
    <property type="entry name" value="Ssu72"/>
    <property type="match status" value="1"/>
</dbReference>
<dbReference type="FunFam" id="3.40.50.2300:FF:000039">
    <property type="entry name" value="RNA polymerase II subunit A C-terminal domain phosphatase"/>
    <property type="match status" value="1"/>
</dbReference>
<evidence type="ECO:0000256" key="8">
    <source>
        <dbReference type="ARBA" id="ARBA00048336"/>
    </source>
</evidence>
<keyword evidence="11" id="KW-1185">Reference proteome</keyword>
<dbReference type="Proteomes" id="UP001314263">
    <property type="component" value="Unassembled WGS sequence"/>
</dbReference>
<keyword evidence="3 9" id="KW-0507">mRNA processing</keyword>
<evidence type="ECO:0000256" key="5">
    <source>
        <dbReference type="ARBA" id="ARBA00022912"/>
    </source>
</evidence>
<keyword evidence="4 9" id="KW-0378">Hydrolase</keyword>
<dbReference type="GO" id="GO:0008420">
    <property type="term" value="F:RNA polymerase II CTD heptapeptide repeat phosphatase activity"/>
    <property type="evidence" value="ECO:0007669"/>
    <property type="project" value="UniProtKB-ARBA"/>
</dbReference>
<keyword evidence="6 9" id="KW-0539">Nucleus</keyword>
<dbReference type="GO" id="GO:0031124">
    <property type="term" value="P:mRNA 3'-end processing"/>
    <property type="evidence" value="ECO:0007669"/>
    <property type="project" value="UniProtKB-ARBA"/>
</dbReference>
<evidence type="ECO:0000256" key="1">
    <source>
        <dbReference type="ARBA" id="ARBA00004123"/>
    </source>
</evidence>
<evidence type="ECO:0000256" key="7">
    <source>
        <dbReference type="ARBA" id="ARBA00047761"/>
    </source>
</evidence>
<organism evidence="10 11">
    <name type="scientific">Coccomyxa viridis</name>
    <dbReference type="NCBI Taxonomy" id="1274662"/>
    <lineage>
        <taxon>Eukaryota</taxon>
        <taxon>Viridiplantae</taxon>
        <taxon>Chlorophyta</taxon>
        <taxon>core chlorophytes</taxon>
        <taxon>Trebouxiophyceae</taxon>
        <taxon>Trebouxiophyceae incertae sedis</taxon>
        <taxon>Coccomyxaceae</taxon>
        <taxon>Coccomyxa</taxon>
    </lineage>
</organism>
<dbReference type="EC" id="3.1.3.16" evidence="9"/>
<dbReference type="SUPFAM" id="SSF52788">
    <property type="entry name" value="Phosphotyrosine protein phosphatases I"/>
    <property type="match status" value="1"/>
</dbReference>
<evidence type="ECO:0000313" key="10">
    <source>
        <dbReference type="EMBL" id="CAK0753255.1"/>
    </source>
</evidence>